<evidence type="ECO:0000256" key="2">
    <source>
        <dbReference type="ARBA" id="ARBA00022448"/>
    </source>
</evidence>
<reference evidence="13 14" key="2">
    <citation type="submission" date="2020-01" db="EMBL/GenBank/DDBJ databases">
        <title>Clostridiaceae sp. nov. isolated from the gut of human by culturomics.</title>
        <authorList>
            <person name="Chang Y."/>
        </authorList>
    </citation>
    <scope>NUCLEOTIDE SEQUENCE [LARGE SCALE GENOMIC DNA]</scope>
    <source>
        <strain evidence="13 14">DONG20-135</strain>
    </source>
</reference>
<keyword evidence="8" id="KW-0406">Ion transport</keyword>
<keyword evidence="5" id="KW-0631">Potassium channel</keyword>
<evidence type="ECO:0000256" key="4">
    <source>
        <dbReference type="ARBA" id="ARBA00022692"/>
    </source>
</evidence>
<keyword evidence="14" id="KW-1185">Reference proteome</keyword>
<evidence type="ECO:0000256" key="3">
    <source>
        <dbReference type="ARBA" id="ARBA00022538"/>
    </source>
</evidence>
<evidence type="ECO:0000313" key="13">
    <source>
        <dbReference type="EMBL" id="MXQ73082.1"/>
    </source>
</evidence>
<keyword evidence="2" id="KW-0813">Transport</keyword>
<feature type="transmembrane region" description="Helical" evidence="11">
    <location>
        <begin position="139"/>
        <end position="160"/>
    </location>
</feature>
<feature type="transmembrane region" description="Helical" evidence="11">
    <location>
        <begin position="197"/>
        <end position="222"/>
    </location>
</feature>
<keyword evidence="6" id="KW-0630">Potassium</keyword>
<dbReference type="SUPFAM" id="SSF81324">
    <property type="entry name" value="Voltage-gated potassium channels"/>
    <property type="match status" value="1"/>
</dbReference>
<comment type="caution">
    <text evidence="13">The sequence shown here is derived from an EMBL/GenBank/DDBJ whole genome shotgun (WGS) entry which is preliminary data.</text>
</comment>
<comment type="subcellular location">
    <subcellularLocation>
        <location evidence="1">Membrane</location>
        <topology evidence="1">Multi-pass membrane protein</topology>
    </subcellularLocation>
</comment>
<feature type="transmembrane region" description="Helical" evidence="11">
    <location>
        <begin position="78"/>
        <end position="103"/>
    </location>
</feature>
<evidence type="ECO:0000256" key="11">
    <source>
        <dbReference type="SAM" id="Phobius"/>
    </source>
</evidence>
<dbReference type="InterPro" id="IPR028325">
    <property type="entry name" value="VG_K_chnl"/>
</dbReference>
<dbReference type="Proteomes" id="UP000434036">
    <property type="component" value="Unassembled WGS sequence"/>
</dbReference>
<organism evidence="13 14">
    <name type="scientific">Copranaerobaculum intestinale</name>
    <dbReference type="NCBI Taxonomy" id="2692629"/>
    <lineage>
        <taxon>Bacteria</taxon>
        <taxon>Bacillati</taxon>
        <taxon>Bacillota</taxon>
        <taxon>Erysipelotrichia</taxon>
        <taxon>Erysipelotrichales</taxon>
        <taxon>Erysipelotrichaceae</taxon>
        <taxon>Copranaerobaculum</taxon>
    </lineage>
</organism>
<evidence type="ECO:0000256" key="9">
    <source>
        <dbReference type="ARBA" id="ARBA00023136"/>
    </source>
</evidence>
<dbReference type="EMBL" id="WUUQ01000001">
    <property type="protein sequence ID" value="MXQ73082.1"/>
    <property type="molecule type" value="Genomic_DNA"/>
</dbReference>
<dbReference type="AlphaFoldDB" id="A0A6N8U4T0"/>
<dbReference type="Gene3D" id="1.10.287.70">
    <property type="match status" value="1"/>
</dbReference>
<keyword evidence="7 11" id="KW-1133">Transmembrane helix</keyword>
<sequence>MRKHIYVLIEKAQEHDKLSKIYDWYIMGIAFVSIVPLMFREMNPYLSTLETVTVYLLFLDYVLRWMTHDYRVKKHSPWAFILYPFTPYAIMDILSILPSIGLLPKSFMILRLLRLTKIIHYSRSFQQVVNVFKNERKTLLSVLLIAVFYILVSALIMFVYEPKSTFDNFFDALYWATTALTTVGYGDVYPHTDVGKFISMISSLFGVAVIAMPAGIVTGGFLDEVHRDIARREEQHLKERQERESHEK</sequence>
<evidence type="ECO:0000313" key="14">
    <source>
        <dbReference type="Proteomes" id="UP000434036"/>
    </source>
</evidence>
<name>A0A6N8U4T0_9FIRM</name>
<protein>
    <submittedName>
        <fullName evidence="13">Ion transporter</fullName>
    </submittedName>
</protein>
<dbReference type="GO" id="GO:0008076">
    <property type="term" value="C:voltage-gated potassium channel complex"/>
    <property type="evidence" value="ECO:0007669"/>
    <property type="project" value="InterPro"/>
</dbReference>
<keyword evidence="9 11" id="KW-0472">Membrane</keyword>
<reference evidence="13 14" key="1">
    <citation type="submission" date="2019-12" db="EMBL/GenBank/DDBJ databases">
        <authorList>
            <person name="Yang R."/>
        </authorList>
    </citation>
    <scope>NUCLEOTIDE SEQUENCE [LARGE SCALE GENOMIC DNA]</scope>
    <source>
        <strain evidence="13 14">DONG20-135</strain>
    </source>
</reference>
<dbReference type="PANTHER" id="PTHR11537:SF254">
    <property type="entry name" value="POTASSIUM VOLTAGE-GATED CHANNEL PROTEIN SHAB"/>
    <property type="match status" value="1"/>
</dbReference>
<evidence type="ECO:0000256" key="6">
    <source>
        <dbReference type="ARBA" id="ARBA00022958"/>
    </source>
</evidence>
<dbReference type="GO" id="GO:0005249">
    <property type="term" value="F:voltage-gated potassium channel activity"/>
    <property type="evidence" value="ECO:0007669"/>
    <property type="project" value="InterPro"/>
</dbReference>
<evidence type="ECO:0000256" key="10">
    <source>
        <dbReference type="ARBA" id="ARBA00023303"/>
    </source>
</evidence>
<evidence type="ECO:0000256" key="1">
    <source>
        <dbReference type="ARBA" id="ARBA00004141"/>
    </source>
</evidence>
<dbReference type="InterPro" id="IPR005821">
    <property type="entry name" value="Ion_trans_dom"/>
</dbReference>
<gene>
    <name evidence="13" type="ORF">GSF08_03915</name>
</gene>
<dbReference type="GO" id="GO:0001508">
    <property type="term" value="P:action potential"/>
    <property type="evidence" value="ECO:0007669"/>
    <property type="project" value="TreeGrafter"/>
</dbReference>
<dbReference type="PANTHER" id="PTHR11537">
    <property type="entry name" value="VOLTAGE-GATED POTASSIUM CHANNEL"/>
    <property type="match status" value="1"/>
</dbReference>
<accession>A0A6N8U4T0</accession>
<dbReference type="Pfam" id="PF00520">
    <property type="entry name" value="Ion_trans"/>
    <property type="match status" value="1"/>
</dbReference>
<evidence type="ECO:0000256" key="8">
    <source>
        <dbReference type="ARBA" id="ARBA00023065"/>
    </source>
</evidence>
<keyword evidence="3" id="KW-0633">Potassium transport</keyword>
<evidence type="ECO:0000256" key="7">
    <source>
        <dbReference type="ARBA" id="ARBA00022989"/>
    </source>
</evidence>
<dbReference type="PRINTS" id="PR00169">
    <property type="entry name" value="KCHANNEL"/>
</dbReference>
<keyword evidence="4 11" id="KW-0812">Transmembrane</keyword>
<proteinExistence type="predicted"/>
<evidence type="ECO:0000259" key="12">
    <source>
        <dbReference type="Pfam" id="PF00520"/>
    </source>
</evidence>
<feature type="domain" description="Ion transport" evidence="12">
    <location>
        <begin position="20"/>
        <end position="221"/>
    </location>
</feature>
<feature type="transmembrane region" description="Helical" evidence="11">
    <location>
        <begin position="21"/>
        <end position="39"/>
    </location>
</feature>
<evidence type="ECO:0000256" key="5">
    <source>
        <dbReference type="ARBA" id="ARBA00022826"/>
    </source>
</evidence>
<keyword evidence="10" id="KW-0407">Ion channel</keyword>